<organism evidence="2 3">
    <name type="scientific">Microbacterium hatanonis</name>
    <dbReference type="NCBI Taxonomy" id="404366"/>
    <lineage>
        <taxon>Bacteria</taxon>
        <taxon>Bacillati</taxon>
        <taxon>Actinomycetota</taxon>
        <taxon>Actinomycetes</taxon>
        <taxon>Micrococcales</taxon>
        <taxon>Microbacteriaceae</taxon>
        <taxon>Microbacterium</taxon>
    </lineage>
</organism>
<keyword evidence="1" id="KW-0472">Membrane</keyword>
<dbReference type="Proteomes" id="UP000321034">
    <property type="component" value="Unassembled WGS sequence"/>
</dbReference>
<dbReference type="EMBL" id="VRSV01000001">
    <property type="protein sequence ID" value="TXK12918.1"/>
    <property type="molecule type" value="Genomic_DNA"/>
</dbReference>
<dbReference type="OrthoDB" id="4229919at2"/>
<keyword evidence="1" id="KW-0812">Transmembrane</keyword>
<dbReference type="AlphaFoldDB" id="A0A5C8I1D9"/>
<accession>A0A5C8I1D9</accession>
<protein>
    <submittedName>
        <fullName evidence="2">DUF3099 domain-containing protein</fullName>
    </submittedName>
</protein>
<feature type="transmembrane region" description="Helical" evidence="1">
    <location>
        <begin position="26"/>
        <end position="43"/>
    </location>
</feature>
<proteinExistence type="predicted"/>
<gene>
    <name evidence="2" type="ORF">FVP77_05580</name>
</gene>
<comment type="caution">
    <text evidence="2">The sequence shown here is derived from an EMBL/GenBank/DDBJ whole genome shotgun (WGS) entry which is preliminary data.</text>
</comment>
<keyword evidence="3" id="KW-1185">Reference proteome</keyword>
<sequence>MKTTTPSATSLPVAPKDDAGSRLTKYMVMMGIRLACIVAMVLVQPFGWYTWVFALGAVVLPYIAVVIANVGSDVRRTNVESPERMLESPPTAAPVVPAPAAPTVFRISETPRLTPGSEPKP</sequence>
<name>A0A5C8I1D9_9MICO</name>
<reference evidence="2 3" key="1">
    <citation type="submission" date="2019-08" db="EMBL/GenBank/DDBJ databases">
        <authorList>
            <person name="Dong K."/>
        </authorList>
    </citation>
    <scope>NUCLEOTIDE SEQUENCE [LARGE SCALE GENOMIC DNA]</scope>
    <source>
        <strain evidence="2 3">JCM14558</strain>
    </source>
</reference>
<evidence type="ECO:0000256" key="1">
    <source>
        <dbReference type="SAM" id="Phobius"/>
    </source>
</evidence>
<evidence type="ECO:0000313" key="3">
    <source>
        <dbReference type="Proteomes" id="UP000321034"/>
    </source>
</evidence>
<feature type="transmembrane region" description="Helical" evidence="1">
    <location>
        <begin position="49"/>
        <end position="70"/>
    </location>
</feature>
<dbReference type="RefSeq" id="WP_147893614.1">
    <property type="nucleotide sequence ID" value="NZ_BAAANR010000001.1"/>
</dbReference>
<keyword evidence="1" id="KW-1133">Transmembrane helix</keyword>
<dbReference type="Pfam" id="PF11298">
    <property type="entry name" value="DUF3099"/>
    <property type="match status" value="1"/>
</dbReference>
<evidence type="ECO:0000313" key="2">
    <source>
        <dbReference type="EMBL" id="TXK12918.1"/>
    </source>
</evidence>
<dbReference type="InterPro" id="IPR021449">
    <property type="entry name" value="DUF3099"/>
</dbReference>